<organism evidence="2 3">
    <name type="scientific">Microlunatus endophyticus</name>
    <dbReference type="NCBI Taxonomy" id="1716077"/>
    <lineage>
        <taxon>Bacteria</taxon>
        <taxon>Bacillati</taxon>
        <taxon>Actinomycetota</taxon>
        <taxon>Actinomycetes</taxon>
        <taxon>Propionibacteriales</taxon>
        <taxon>Propionibacteriaceae</taxon>
        <taxon>Microlunatus</taxon>
    </lineage>
</organism>
<sequence>MALDQSAGTDRFLTGDIIGDDRPENIQLAVVKHPILLRLALSGRECQSSGMGERQWAIGAWQQVADGVHRLVAQPAAVNIGLVVGPDAALLVDTGSSPEQGAALRAAAGQVTDKPVTAAVITHDHFDHAFGLAGIRDVRTIGHESLEQTLRDPGVAEQARDLGFDAGTLAVPETLIAQADVEELGGSRVVEIVHIGIGHTRGDLIATVTDPGTEGFAGVIFAGDLIESAGAPYFGPDSSVDEWSWTLDRLYNLARPGTIIVPGHGDPVDRDFVREQRDAVDAVRMEFGRLFAEGVPEAEALQRGDWPFPAEHIARVVGAAYAELREAAERQPGAGDRPTLPLA</sequence>
<dbReference type="Pfam" id="PF00753">
    <property type="entry name" value="Lactamase_B"/>
    <property type="match status" value="1"/>
</dbReference>
<dbReference type="InterPro" id="IPR001279">
    <property type="entry name" value="Metallo-B-lactamas"/>
</dbReference>
<protein>
    <recommendedName>
        <fullName evidence="1">Metallo-beta-lactamase domain-containing protein</fullName>
    </recommendedName>
</protein>
<evidence type="ECO:0000313" key="2">
    <source>
        <dbReference type="EMBL" id="GGL62694.1"/>
    </source>
</evidence>
<dbReference type="InterPro" id="IPR036866">
    <property type="entry name" value="RibonucZ/Hydroxyglut_hydro"/>
</dbReference>
<feature type="domain" description="Metallo-beta-lactamase" evidence="1">
    <location>
        <begin position="77"/>
        <end position="264"/>
    </location>
</feature>
<keyword evidence="3" id="KW-1185">Reference proteome</keyword>
<dbReference type="EMBL" id="BMMZ01000004">
    <property type="protein sequence ID" value="GGL62694.1"/>
    <property type="molecule type" value="Genomic_DNA"/>
</dbReference>
<dbReference type="SUPFAM" id="SSF56281">
    <property type="entry name" value="Metallo-hydrolase/oxidoreductase"/>
    <property type="match status" value="1"/>
</dbReference>
<dbReference type="InterPro" id="IPR050855">
    <property type="entry name" value="NDM-1-like"/>
</dbReference>
<gene>
    <name evidence="2" type="ORF">GCM10011575_21520</name>
</gene>
<dbReference type="CDD" id="cd16282">
    <property type="entry name" value="metallo-hydrolase-like_MBL-fold"/>
    <property type="match status" value="1"/>
</dbReference>
<dbReference type="PANTHER" id="PTHR42951">
    <property type="entry name" value="METALLO-BETA-LACTAMASE DOMAIN-CONTAINING"/>
    <property type="match status" value="1"/>
</dbReference>
<accession>A0A917S9A8</accession>
<evidence type="ECO:0000259" key="1">
    <source>
        <dbReference type="SMART" id="SM00849"/>
    </source>
</evidence>
<dbReference type="Gene3D" id="3.60.15.10">
    <property type="entry name" value="Ribonuclease Z/Hydroxyacylglutathione hydrolase-like"/>
    <property type="match status" value="1"/>
</dbReference>
<evidence type="ECO:0000313" key="3">
    <source>
        <dbReference type="Proteomes" id="UP000613840"/>
    </source>
</evidence>
<reference evidence="2" key="2">
    <citation type="submission" date="2020-09" db="EMBL/GenBank/DDBJ databases">
        <authorList>
            <person name="Sun Q."/>
            <person name="Zhou Y."/>
        </authorList>
    </citation>
    <scope>NUCLEOTIDE SEQUENCE</scope>
    <source>
        <strain evidence="2">CGMCC 4.7306</strain>
    </source>
</reference>
<dbReference type="Proteomes" id="UP000613840">
    <property type="component" value="Unassembled WGS sequence"/>
</dbReference>
<dbReference type="SMART" id="SM00849">
    <property type="entry name" value="Lactamase_B"/>
    <property type="match status" value="1"/>
</dbReference>
<reference evidence="2" key="1">
    <citation type="journal article" date="2014" name="Int. J. Syst. Evol. Microbiol.">
        <title>Complete genome sequence of Corynebacterium casei LMG S-19264T (=DSM 44701T), isolated from a smear-ripened cheese.</title>
        <authorList>
            <consortium name="US DOE Joint Genome Institute (JGI-PGF)"/>
            <person name="Walter F."/>
            <person name="Albersmeier A."/>
            <person name="Kalinowski J."/>
            <person name="Ruckert C."/>
        </authorList>
    </citation>
    <scope>NUCLEOTIDE SEQUENCE</scope>
    <source>
        <strain evidence="2">CGMCC 4.7306</strain>
    </source>
</reference>
<name>A0A917S9A8_9ACTN</name>
<comment type="caution">
    <text evidence="2">The sequence shown here is derived from an EMBL/GenBank/DDBJ whole genome shotgun (WGS) entry which is preliminary data.</text>
</comment>
<dbReference type="AlphaFoldDB" id="A0A917S9A8"/>
<proteinExistence type="predicted"/>
<dbReference type="PANTHER" id="PTHR42951:SF4">
    <property type="entry name" value="ACYL-COENZYME A THIOESTERASE MBLAC2"/>
    <property type="match status" value="1"/>
</dbReference>